<dbReference type="EMBL" id="BRVP01000004">
    <property type="protein sequence ID" value="GLB51784.1"/>
    <property type="molecule type" value="Genomic_DNA"/>
</dbReference>
<name>A0A9W6ETW5_9FLAO</name>
<evidence type="ECO:0000313" key="2">
    <source>
        <dbReference type="Proteomes" id="UP001143545"/>
    </source>
</evidence>
<keyword evidence="2" id="KW-1185">Reference proteome</keyword>
<proteinExistence type="predicted"/>
<accession>A0A9W6ETW5</accession>
<dbReference type="AlphaFoldDB" id="A0A9W6ETW5"/>
<dbReference type="RefSeq" id="WP_281752681.1">
    <property type="nucleotide sequence ID" value="NZ_BRVP01000004.1"/>
</dbReference>
<reference evidence="1" key="1">
    <citation type="submission" date="2022-07" db="EMBL/GenBank/DDBJ databases">
        <title>Taxonomy of Novel Oxalotrophic and Methylotrophic Bacteria.</title>
        <authorList>
            <person name="Sahin N."/>
            <person name="Tani A."/>
        </authorList>
    </citation>
    <scope>NUCLEOTIDE SEQUENCE</scope>
    <source>
        <strain evidence="1">AM327</strain>
    </source>
</reference>
<gene>
    <name evidence="1" type="ORF">NBRC110019_08230</name>
</gene>
<dbReference type="Proteomes" id="UP001143545">
    <property type="component" value="Unassembled WGS sequence"/>
</dbReference>
<sequence>MHTYCVFKEVKNLDFPFLNNKPDYISKSGSMYYYTEIGVYRLSNHWGRAANCRWRLDALATKNTNDIHVGYAEWSNFYDDNDTDKLYCIVMTDVKPMYHHKEEQIAEGRILRTASETHKAIKQIEGIKKRAKYLEVKQLNEQINKLIFK</sequence>
<organism evidence="1 2">
    <name type="scientific">Neptunitalea chrysea</name>
    <dbReference type="NCBI Taxonomy" id="1647581"/>
    <lineage>
        <taxon>Bacteria</taxon>
        <taxon>Pseudomonadati</taxon>
        <taxon>Bacteroidota</taxon>
        <taxon>Flavobacteriia</taxon>
        <taxon>Flavobacteriales</taxon>
        <taxon>Flavobacteriaceae</taxon>
        <taxon>Neptunitalea</taxon>
    </lineage>
</organism>
<comment type="caution">
    <text evidence="1">The sequence shown here is derived from an EMBL/GenBank/DDBJ whole genome shotgun (WGS) entry which is preliminary data.</text>
</comment>
<protein>
    <submittedName>
        <fullName evidence="1">Uncharacterized protein</fullName>
    </submittedName>
</protein>
<evidence type="ECO:0000313" key="1">
    <source>
        <dbReference type="EMBL" id="GLB51784.1"/>
    </source>
</evidence>